<name>A0A1X2GMJ6_9FUNG</name>
<feature type="non-terminal residue" evidence="1">
    <location>
        <position position="1"/>
    </location>
</feature>
<sequence length="569" mass="65558">MGEFPNEIITRILWYTPKRHLVHYLGLNRLWLHLTLAQLYDWIDIYSDAQLKALQRCLSLSAATGSSVGNLIHHIRFHPRSIELTQEDFDRLAELTPNVWTCDYTVYLHKRPTYFTNGWKRLRLLPGWHKDEPDIWVPVLAHQLTGLVIDASHFVDICNHQPVPANIFSCLTTLKIQNCGNMSVNLGMLEAVHHACSRIETLTFNITQLPDESMHLDDIQPAPLVTSLTVPYLEIKNYAGAWFRYLQRKYPRLSMLSITCMNDFCDYHFKTGTMTLYELVTSLSDLESLHIDFGEKYGSDLEAYKMLDYYAICNWLNSEPPQHRLTSFSWLCALPPLGMRLYTSDQHRSMANYETMRRLTSFSQTIFSVDKWLLDYIHATHVVTDPSVSFERLTTLDICGVTFSGFSDPEDYIDLSVLLAVMPNLLNLTLQHFNVAADADFKSKFTGHNGSRLYHPLQMLHICRCATDSPARSPYFLHLTDLVNHCPNLQLFFLHECMLTWVQIVCPLHDFTRISIKGYDVGFDLEDMTLIVGEEAGALDESLDPPSGLIRCRSVNMLDQDECPIYERR</sequence>
<protein>
    <recommendedName>
        <fullName evidence="3">F-box domain-containing protein</fullName>
    </recommendedName>
</protein>
<dbReference type="EMBL" id="MCGT01000009">
    <property type="protein sequence ID" value="ORX57027.1"/>
    <property type="molecule type" value="Genomic_DNA"/>
</dbReference>
<dbReference type="SUPFAM" id="SSF52047">
    <property type="entry name" value="RNI-like"/>
    <property type="match status" value="1"/>
</dbReference>
<keyword evidence="2" id="KW-1185">Reference proteome</keyword>
<dbReference type="OrthoDB" id="3259156at2759"/>
<accession>A0A1X2GMJ6</accession>
<dbReference type="Proteomes" id="UP000242146">
    <property type="component" value="Unassembled WGS sequence"/>
</dbReference>
<evidence type="ECO:0000313" key="1">
    <source>
        <dbReference type="EMBL" id="ORX57027.1"/>
    </source>
</evidence>
<dbReference type="InterPro" id="IPR032675">
    <property type="entry name" value="LRR_dom_sf"/>
</dbReference>
<reference evidence="1 2" key="1">
    <citation type="submission" date="2016-07" db="EMBL/GenBank/DDBJ databases">
        <title>Pervasive Adenine N6-methylation of Active Genes in Fungi.</title>
        <authorList>
            <consortium name="DOE Joint Genome Institute"/>
            <person name="Mondo S.J."/>
            <person name="Dannebaum R.O."/>
            <person name="Kuo R.C."/>
            <person name="Labutti K."/>
            <person name="Haridas S."/>
            <person name="Kuo A."/>
            <person name="Salamov A."/>
            <person name="Ahrendt S.R."/>
            <person name="Lipzen A."/>
            <person name="Sullivan W."/>
            <person name="Andreopoulos W.B."/>
            <person name="Clum A."/>
            <person name="Lindquist E."/>
            <person name="Daum C."/>
            <person name="Ramamoorthy G.K."/>
            <person name="Gryganskyi A."/>
            <person name="Culley D."/>
            <person name="Magnuson J.K."/>
            <person name="James T.Y."/>
            <person name="O'Malley M.A."/>
            <person name="Stajich J.E."/>
            <person name="Spatafora J.W."/>
            <person name="Visel A."/>
            <person name="Grigoriev I.V."/>
        </authorList>
    </citation>
    <scope>NUCLEOTIDE SEQUENCE [LARGE SCALE GENOMIC DNA]</scope>
    <source>
        <strain evidence="1 2">NRRL 3301</strain>
    </source>
</reference>
<organism evidence="1 2">
    <name type="scientific">Hesseltinella vesiculosa</name>
    <dbReference type="NCBI Taxonomy" id="101127"/>
    <lineage>
        <taxon>Eukaryota</taxon>
        <taxon>Fungi</taxon>
        <taxon>Fungi incertae sedis</taxon>
        <taxon>Mucoromycota</taxon>
        <taxon>Mucoromycotina</taxon>
        <taxon>Mucoromycetes</taxon>
        <taxon>Mucorales</taxon>
        <taxon>Cunninghamellaceae</taxon>
        <taxon>Hesseltinella</taxon>
    </lineage>
</organism>
<dbReference type="AlphaFoldDB" id="A0A1X2GMJ6"/>
<gene>
    <name evidence="1" type="ORF">DM01DRAFT_1334579</name>
</gene>
<evidence type="ECO:0008006" key="3">
    <source>
        <dbReference type="Google" id="ProtNLM"/>
    </source>
</evidence>
<evidence type="ECO:0000313" key="2">
    <source>
        <dbReference type="Proteomes" id="UP000242146"/>
    </source>
</evidence>
<comment type="caution">
    <text evidence="1">The sequence shown here is derived from an EMBL/GenBank/DDBJ whole genome shotgun (WGS) entry which is preliminary data.</text>
</comment>
<dbReference type="Gene3D" id="3.80.10.10">
    <property type="entry name" value="Ribonuclease Inhibitor"/>
    <property type="match status" value="1"/>
</dbReference>
<proteinExistence type="predicted"/>